<dbReference type="PROSITE" id="PS51180">
    <property type="entry name" value="BRO1"/>
    <property type="match status" value="1"/>
</dbReference>
<dbReference type="SMART" id="SM01041">
    <property type="entry name" value="BRO1"/>
    <property type="match status" value="1"/>
</dbReference>
<dbReference type="InterPro" id="IPR004328">
    <property type="entry name" value="BRO1_dom"/>
</dbReference>
<dbReference type="InParanoid" id="F4NSH1"/>
<dbReference type="Gene3D" id="1.20.140.50">
    <property type="entry name" value="alix/aip1 like domains"/>
    <property type="match status" value="1"/>
</dbReference>
<feature type="domain" description="BRO1" evidence="4">
    <location>
        <begin position="11"/>
        <end position="386"/>
    </location>
</feature>
<feature type="coiled-coil region" evidence="2">
    <location>
        <begin position="561"/>
        <end position="588"/>
    </location>
</feature>
<evidence type="ECO:0000256" key="2">
    <source>
        <dbReference type="SAM" id="Coils"/>
    </source>
</evidence>
<comment type="similarity">
    <text evidence="1">Belongs to the palA/RIM20 family.</text>
</comment>
<dbReference type="EMBL" id="GL882879">
    <property type="protein sequence ID" value="EGF83817.1"/>
    <property type="molecule type" value="Genomic_DNA"/>
</dbReference>
<feature type="region of interest" description="Disordered" evidence="3">
    <location>
        <begin position="733"/>
        <end position="853"/>
    </location>
</feature>
<keyword evidence="2" id="KW-0175">Coiled coil</keyword>
<dbReference type="PANTHER" id="PTHR23030:SF39">
    <property type="entry name" value="PROGRAMMED CELL DEATH 6-INTERACTING PROTEIN"/>
    <property type="match status" value="1"/>
</dbReference>
<dbReference type="Proteomes" id="UP000007241">
    <property type="component" value="Unassembled WGS sequence"/>
</dbReference>
<reference evidence="5 6" key="1">
    <citation type="submission" date="2009-12" db="EMBL/GenBank/DDBJ databases">
        <title>The draft genome of Batrachochytrium dendrobatidis.</title>
        <authorList>
            <consortium name="US DOE Joint Genome Institute (JGI-PGF)"/>
            <person name="Kuo A."/>
            <person name="Salamov A."/>
            <person name="Schmutz J."/>
            <person name="Lucas S."/>
            <person name="Pitluck S."/>
            <person name="Rosenblum E."/>
            <person name="Stajich J."/>
            <person name="Eisen M."/>
            <person name="Grigoriev I.V."/>
        </authorList>
    </citation>
    <scope>NUCLEOTIDE SEQUENCE [LARGE SCALE GENOMIC DNA]</scope>
    <source>
        <strain evidence="6">JAM81 / FGSC 10211</strain>
    </source>
</reference>
<dbReference type="GO" id="GO:0005768">
    <property type="term" value="C:endosome"/>
    <property type="evidence" value="ECO:0000318"/>
    <property type="project" value="GO_Central"/>
</dbReference>
<sequence length="853" mass="93983">MFADLLGKTVPLLPGRFLVVPFKQTERVSFIQPLRAYIASAFAEDPDQYIDDLRALDEYRAAIATPDLHDESANQHLRYYAQLNFLSGKFIMDDDHIRIAFTWASALGKDKEFTSSYNVGFEKASVLFNLAALYSQIAGSVSLTSEESYKKAAAYFQQAAGVYAMIVENLPLWNIAGSSSIQLSALSQLMLAQGQEVFFEKALAGKMKDASLAKLALQASLFYNAAFDGASQTQVFDKAWSSYMQVKMLHLKAIAHYHKAMDSLGSGKYGEQIAWLQAALALSKKALDANVMKSVTLASLPSDIKATQTLIEKSLLQANKDNDVIYMEIVPRAETLTAIAPARMVNPTPMPDTASLLKIIEKPLFKHLVPFEIHQAASEYAAKKDAIAKDVHDKLTESISIAFSTLASLNLPGAIEALEQPIGLPESVIRRSDEVRALGGEKGLESSFKTINTLSKRCWDIIKDTMEVLDKEAAEDQSLHIQFGAKWTRATSGSLADNLRDAEKRFRKKLQDADNSNRLVQTKMESQGHLIANLGLTRSELEASVPASTSGTTLALKDPNLRQLKTLLEQLNASIKQRNDLIAKTKADVHNDDITPKLLEGAANGALFDKTAALTDQLKKYDETNNQVKEIISQQEQLLNSIVNCNKKFVESRQTNELIRDRENALQSLENGYKAFKEISANLDEGVRFYNDMEASLGKYLSSCRDFTLARDIEKKDMISQIQLGVASMHFADGPGQSLSSQNTSNPYTPNAPPTGSTLPSAYPSLQRPALFPASTQSAMPIPGTWNSTQPLQYGQAQPGYGTWNPAQPLQYGQQPLQYGQQPSQSPATGTYPGQYNYGRYPQSPQPPPHPPR</sequence>
<dbReference type="InterPro" id="IPR025304">
    <property type="entry name" value="ALIX_V_dom"/>
</dbReference>
<dbReference type="AlphaFoldDB" id="F4NSH1"/>
<protein>
    <recommendedName>
        <fullName evidence="4">BRO1 domain-containing protein</fullName>
    </recommendedName>
</protein>
<gene>
    <name evidence="5" type="ORF">BATDEDRAFT_21324</name>
</gene>
<dbReference type="GeneID" id="18237624"/>
<feature type="compositionally biased region" description="Polar residues" evidence="3">
    <location>
        <begin position="774"/>
        <end position="796"/>
    </location>
</feature>
<feature type="compositionally biased region" description="Pro residues" evidence="3">
    <location>
        <begin position="844"/>
        <end position="853"/>
    </location>
</feature>
<feature type="compositionally biased region" description="Polar residues" evidence="3">
    <location>
        <begin position="737"/>
        <end position="760"/>
    </location>
</feature>
<dbReference type="OMA" id="VSHAEEM"/>
<feature type="compositionally biased region" description="Low complexity" evidence="3">
    <location>
        <begin position="808"/>
        <end position="827"/>
    </location>
</feature>
<dbReference type="RefSeq" id="XP_006675257.1">
    <property type="nucleotide sequence ID" value="XM_006675194.1"/>
</dbReference>
<evidence type="ECO:0000256" key="1">
    <source>
        <dbReference type="ARBA" id="ARBA00038154"/>
    </source>
</evidence>
<proteinExistence type="inferred from homology"/>
<accession>F4NSH1</accession>
<dbReference type="STRING" id="684364.F4NSH1"/>
<evidence type="ECO:0000313" key="6">
    <source>
        <dbReference type="Proteomes" id="UP000007241"/>
    </source>
</evidence>
<keyword evidence="6" id="KW-1185">Reference proteome</keyword>
<dbReference type="HOGENOM" id="CLU_007181_2_1_1"/>
<dbReference type="Pfam" id="PF03097">
    <property type="entry name" value="BRO1"/>
    <property type="match status" value="1"/>
</dbReference>
<dbReference type="Gene3D" id="1.25.40.280">
    <property type="entry name" value="alix/aip1 like domains"/>
    <property type="match status" value="1"/>
</dbReference>
<dbReference type="Gene3D" id="1.20.120.560">
    <property type="entry name" value="alix/aip1 in complex with the ypdl late domain"/>
    <property type="match status" value="1"/>
</dbReference>
<organism evidence="5 6">
    <name type="scientific">Batrachochytrium dendrobatidis (strain JAM81 / FGSC 10211)</name>
    <name type="common">Frog chytrid fungus</name>
    <dbReference type="NCBI Taxonomy" id="684364"/>
    <lineage>
        <taxon>Eukaryota</taxon>
        <taxon>Fungi</taxon>
        <taxon>Fungi incertae sedis</taxon>
        <taxon>Chytridiomycota</taxon>
        <taxon>Chytridiomycota incertae sedis</taxon>
        <taxon>Chytridiomycetes</taxon>
        <taxon>Rhizophydiales</taxon>
        <taxon>Rhizophydiales incertae sedis</taxon>
        <taxon>Batrachochytrium</taxon>
    </lineage>
</organism>
<evidence type="ECO:0000259" key="4">
    <source>
        <dbReference type="PROSITE" id="PS51180"/>
    </source>
</evidence>
<dbReference type="Pfam" id="PF13949">
    <property type="entry name" value="ALIX_LYPXL_bnd"/>
    <property type="match status" value="1"/>
</dbReference>
<evidence type="ECO:0000256" key="3">
    <source>
        <dbReference type="SAM" id="MobiDB-lite"/>
    </source>
</evidence>
<evidence type="ECO:0000313" key="5">
    <source>
        <dbReference type="EMBL" id="EGF83817.1"/>
    </source>
</evidence>
<dbReference type="OrthoDB" id="64867at2759"/>
<dbReference type="PANTHER" id="PTHR23030">
    <property type="entry name" value="PCD6 INTERACTING PROTEIN-RELATED"/>
    <property type="match status" value="1"/>
</dbReference>
<name>F4NSH1_BATDJ</name>
<dbReference type="InterPro" id="IPR038499">
    <property type="entry name" value="BRO1_sf"/>
</dbReference>